<evidence type="ECO:0000313" key="3">
    <source>
        <dbReference type="Proteomes" id="UP000800040"/>
    </source>
</evidence>
<gene>
    <name evidence="2" type="ORF">BDW02DRAFT_511605</name>
</gene>
<accession>A0A6A5K2M9</accession>
<protein>
    <submittedName>
        <fullName evidence="2">Uncharacterized protein</fullName>
    </submittedName>
</protein>
<sequence length="50" mass="5772">IGIDKEKASYVRAFANSIVKTYIATNILRLRLNTPSVRVVIYVVIYFLLR</sequence>
<keyword evidence="1" id="KW-0472">Membrane</keyword>
<keyword evidence="1" id="KW-1133">Transmembrane helix</keyword>
<dbReference type="Proteomes" id="UP000800040">
    <property type="component" value="Unassembled WGS sequence"/>
</dbReference>
<dbReference type="AlphaFoldDB" id="A0A6A5K2M9"/>
<feature type="non-terminal residue" evidence="2">
    <location>
        <position position="1"/>
    </location>
</feature>
<proteinExistence type="predicted"/>
<keyword evidence="3" id="KW-1185">Reference proteome</keyword>
<feature type="transmembrane region" description="Helical" evidence="1">
    <location>
        <begin position="32"/>
        <end position="49"/>
    </location>
</feature>
<evidence type="ECO:0000256" key="1">
    <source>
        <dbReference type="SAM" id="Phobius"/>
    </source>
</evidence>
<dbReference type="EMBL" id="ML975503">
    <property type="protein sequence ID" value="KAF1828724.1"/>
    <property type="molecule type" value="Genomic_DNA"/>
</dbReference>
<name>A0A6A5K2M9_9PLEO</name>
<keyword evidence="1" id="KW-0812">Transmembrane</keyword>
<organism evidence="2 3">
    <name type="scientific">Decorospora gaudefroyi</name>
    <dbReference type="NCBI Taxonomy" id="184978"/>
    <lineage>
        <taxon>Eukaryota</taxon>
        <taxon>Fungi</taxon>
        <taxon>Dikarya</taxon>
        <taxon>Ascomycota</taxon>
        <taxon>Pezizomycotina</taxon>
        <taxon>Dothideomycetes</taxon>
        <taxon>Pleosporomycetidae</taxon>
        <taxon>Pleosporales</taxon>
        <taxon>Pleosporineae</taxon>
        <taxon>Pleosporaceae</taxon>
        <taxon>Decorospora</taxon>
    </lineage>
</organism>
<reference evidence="2" key="1">
    <citation type="submission" date="2020-01" db="EMBL/GenBank/DDBJ databases">
        <authorList>
            <consortium name="DOE Joint Genome Institute"/>
            <person name="Haridas S."/>
            <person name="Albert R."/>
            <person name="Binder M."/>
            <person name="Bloem J."/>
            <person name="Labutti K."/>
            <person name="Salamov A."/>
            <person name="Andreopoulos B."/>
            <person name="Baker S.E."/>
            <person name="Barry K."/>
            <person name="Bills G."/>
            <person name="Bluhm B.H."/>
            <person name="Cannon C."/>
            <person name="Castanera R."/>
            <person name="Culley D.E."/>
            <person name="Daum C."/>
            <person name="Ezra D."/>
            <person name="Gonzalez J.B."/>
            <person name="Henrissat B."/>
            <person name="Kuo A."/>
            <person name="Liang C."/>
            <person name="Lipzen A."/>
            <person name="Lutzoni F."/>
            <person name="Magnuson J."/>
            <person name="Mondo S."/>
            <person name="Nolan M."/>
            <person name="Ohm R."/>
            <person name="Pangilinan J."/>
            <person name="Park H.-J."/>
            <person name="Ramirez L."/>
            <person name="Alfaro M."/>
            <person name="Sun H."/>
            <person name="Tritt A."/>
            <person name="Yoshinaga Y."/>
            <person name="Zwiers L.-H."/>
            <person name="Turgeon B.G."/>
            <person name="Goodwin S.B."/>
            <person name="Spatafora J.W."/>
            <person name="Crous P.W."/>
            <person name="Grigoriev I.V."/>
        </authorList>
    </citation>
    <scope>NUCLEOTIDE SEQUENCE</scope>
    <source>
        <strain evidence="2">P77</strain>
    </source>
</reference>
<evidence type="ECO:0000313" key="2">
    <source>
        <dbReference type="EMBL" id="KAF1828724.1"/>
    </source>
</evidence>